<dbReference type="AlphaFoldDB" id="K0SBF6"/>
<feature type="region of interest" description="Disordered" evidence="1">
    <location>
        <begin position="1"/>
        <end position="42"/>
    </location>
</feature>
<comment type="caution">
    <text evidence="2">The sequence shown here is derived from an EMBL/GenBank/DDBJ whole genome shotgun (WGS) entry which is preliminary data.</text>
</comment>
<feature type="compositionally biased region" description="Basic and acidic residues" evidence="1">
    <location>
        <begin position="18"/>
        <end position="34"/>
    </location>
</feature>
<gene>
    <name evidence="2" type="ORF">THAOC_21657</name>
</gene>
<evidence type="ECO:0000313" key="3">
    <source>
        <dbReference type="Proteomes" id="UP000266841"/>
    </source>
</evidence>
<keyword evidence="3" id="KW-1185">Reference proteome</keyword>
<evidence type="ECO:0000313" key="2">
    <source>
        <dbReference type="EMBL" id="EJK58236.1"/>
    </source>
</evidence>
<dbReference type="Proteomes" id="UP000266841">
    <property type="component" value="Unassembled WGS sequence"/>
</dbReference>
<evidence type="ECO:0000256" key="1">
    <source>
        <dbReference type="SAM" id="MobiDB-lite"/>
    </source>
</evidence>
<proteinExistence type="predicted"/>
<dbReference type="EMBL" id="AGNL01025802">
    <property type="protein sequence ID" value="EJK58236.1"/>
    <property type="molecule type" value="Genomic_DNA"/>
</dbReference>
<sequence>MRIGGSIGSAPSPVIEELGQHARDEQVPVDDEPRPPVLPPPYDPAVLLRRAQDLVKLGGEEVVPALVRVRVPHELGDVVDLAVVVVGVVDPGLLEGLLGREAVGPDVGAEAGVASVAGGRAEGGGVVGGTGGGGEWPDGDGGGSARPSVGGNVLHLDTADTADPAVLNFVSVGETRIRSFGGAVTPSWESRMDVDFCDADGPGKDR</sequence>
<accession>K0SBF6</accession>
<organism evidence="2 3">
    <name type="scientific">Thalassiosira oceanica</name>
    <name type="common">Marine diatom</name>
    <dbReference type="NCBI Taxonomy" id="159749"/>
    <lineage>
        <taxon>Eukaryota</taxon>
        <taxon>Sar</taxon>
        <taxon>Stramenopiles</taxon>
        <taxon>Ochrophyta</taxon>
        <taxon>Bacillariophyta</taxon>
        <taxon>Coscinodiscophyceae</taxon>
        <taxon>Thalassiosirophycidae</taxon>
        <taxon>Thalassiosirales</taxon>
        <taxon>Thalassiosiraceae</taxon>
        <taxon>Thalassiosira</taxon>
    </lineage>
</organism>
<protein>
    <submittedName>
        <fullName evidence="2">Uncharacterized protein</fullName>
    </submittedName>
</protein>
<reference evidence="2 3" key="1">
    <citation type="journal article" date="2012" name="Genome Biol.">
        <title>Genome and low-iron response of an oceanic diatom adapted to chronic iron limitation.</title>
        <authorList>
            <person name="Lommer M."/>
            <person name="Specht M."/>
            <person name="Roy A.S."/>
            <person name="Kraemer L."/>
            <person name="Andreson R."/>
            <person name="Gutowska M.A."/>
            <person name="Wolf J."/>
            <person name="Bergner S.V."/>
            <person name="Schilhabel M.B."/>
            <person name="Klostermeier U.C."/>
            <person name="Beiko R.G."/>
            <person name="Rosenstiel P."/>
            <person name="Hippler M."/>
            <person name="Laroche J."/>
        </authorList>
    </citation>
    <scope>NUCLEOTIDE SEQUENCE [LARGE SCALE GENOMIC DNA]</scope>
    <source>
        <strain evidence="2 3">CCMP1005</strain>
    </source>
</reference>
<name>K0SBF6_THAOC</name>